<dbReference type="FunFam" id="3.90.1150.10:FF:000008">
    <property type="entry name" value="Cystathionine gamma-synthase"/>
    <property type="match status" value="1"/>
</dbReference>
<dbReference type="InterPro" id="IPR015421">
    <property type="entry name" value="PyrdxlP-dep_Trfase_major"/>
</dbReference>
<dbReference type="GO" id="GO:0005737">
    <property type="term" value="C:cytoplasm"/>
    <property type="evidence" value="ECO:0007669"/>
    <property type="project" value="TreeGrafter"/>
</dbReference>
<reference evidence="4 5" key="1">
    <citation type="submission" date="2015-10" db="EMBL/GenBank/DDBJ databases">
        <title>Draft genome sequence of Thermococcus celericrescens strain DSM 17994.</title>
        <authorList>
            <person name="Hong S.-J."/>
            <person name="Park C.-E."/>
            <person name="Shin J.-H."/>
        </authorList>
    </citation>
    <scope>NUCLEOTIDE SEQUENCE [LARGE SCALE GENOMIC DNA]</scope>
    <source>
        <strain evidence="4 5">DSM 17994</strain>
    </source>
</reference>
<dbReference type="PIRSF" id="PIRSF001434">
    <property type="entry name" value="CGS"/>
    <property type="match status" value="1"/>
</dbReference>
<evidence type="ECO:0000313" key="4">
    <source>
        <dbReference type="EMBL" id="KUH34562.1"/>
    </source>
</evidence>
<evidence type="ECO:0000313" key="5">
    <source>
        <dbReference type="Proteomes" id="UP000053462"/>
    </source>
</evidence>
<accession>A0A100XZG9</accession>
<dbReference type="GO" id="GO:0004123">
    <property type="term" value="F:cystathionine gamma-lyase activity"/>
    <property type="evidence" value="ECO:0007669"/>
    <property type="project" value="TreeGrafter"/>
</dbReference>
<dbReference type="Gene3D" id="3.40.640.10">
    <property type="entry name" value="Type I PLP-dependent aspartate aminotransferase-like (Major domain)"/>
    <property type="match status" value="1"/>
</dbReference>
<dbReference type="PANTHER" id="PTHR11808">
    <property type="entry name" value="TRANS-SULFURATION ENZYME FAMILY MEMBER"/>
    <property type="match status" value="1"/>
</dbReference>
<dbReference type="PANTHER" id="PTHR11808:SF15">
    <property type="entry name" value="CYSTATHIONINE GAMMA-LYASE"/>
    <property type="match status" value="1"/>
</dbReference>
<dbReference type="GO" id="GO:0019343">
    <property type="term" value="P:cysteine biosynthetic process via cystathionine"/>
    <property type="evidence" value="ECO:0007669"/>
    <property type="project" value="TreeGrafter"/>
</dbReference>
<dbReference type="OrthoDB" id="43458at2157"/>
<sequence>MRFSTRAIHVGEEPERTQHGDVVSPIHLSTTFAKKSVKEVEEGYVYSRSGNPTRDSLERKLAALENAKYGLAFSSGLAAESTILLALLKKGDHVIAFDDLYGGTKRLFNQVMERFGIEFTYVDAREPENVRKAIKDNTRMVWLETPTNPLLKLADVKAIAEIAHERDIMVVVDNTFASPYFQNPLDLGADITLHSVTKYLGGHSDVVGGAVMVNDDELYEKLKFHQNAVGAVLSPFDSWLVMRGIKTLAVRMERHEKNAMRIAKYLEEHPLVERVYYPGLPSHPQHGLAKRQMRGFGGMLSFELKGNLEEAVRFVESLEIFALAESLGGVESLIELPAIMTHASIPKEEREKVGIRDSLIRVSVGIEDVEDLIEDLERAFQAVRA</sequence>
<comment type="caution">
    <text evidence="4">The sequence shown here is derived from an EMBL/GenBank/DDBJ whole genome shotgun (WGS) entry which is preliminary data.</text>
</comment>
<comment type="similarity">
    <text evidence="2">Belongs to the trans-sulfuration enzymes family.</text>
</comment>
<dbReference type="STRING" id="227598.APY94_01745"/>
<dbReference type="Pfam" id="PF01053">
    <property type="entry name" value="Cys_Met_Meta_PP"/>
    <property type="match status" value="1"/>
</dbReference>
<dbReference type="CDD" id="cd00614">
    <property type="entry name" value="CGS_like"/>
    <property type="match status" value="1"/>
</dbReference>
<evidence type="ECO:0000256" key="2">
    <source>
        <dbReference type="ARBA" id="ARBA00009077"/>
    </source>
</evidence>
<protein>
    <submittedName>
        <fullName evidence="4">Cystathionine gamma-synthase</fullName>
    </submittedName>
</protein>
<dbReference type="RefSeq" id="WP_058937997.1">
    <property type="nucleotide sequence ID" value="NZ_LLYW01000004.1"/>
</dbReference>
<gene>
    <name evidence="4" type="ORF">APY94_01745</name>
</gene>
<dbReference type="FunFam" id="3.40.640.10:FF:000009">
    <property type="entry name" value="Cystathionine gamma-synthase homolog"/>
    <property type="match status" value="1"/>
</dbReference>
<name>A0A100XZG9_9EURY</name>
<comment type="cofactor">
    <cofactor evidence="1">
        <name>pyridoxal 5'-phosphate</name>
        <dbReference type="ChEBI" id="CHEBI:597326"/>
    </cofactor>
</comment>
<dbReference type="GO" id="GO:0019346">
    <property type="term" value="P:transsulfuration"/>
    <property type="evidence" value="ECO:0007669"/>
    <property type="project" value="InterPro"/>
</dbReference>
<dbReference type="InterPro" id="IPR015422">
    <property type="entry name" value="PyrdxlP-dep_Trfase_small"/>
</dbReference>
<keyword evidence="5" id="KW-1185">Reference proteome</keyword>
<evidence type="ECO:0000256" key="3">
    <source>
        <dbReference type="ARBA" id="ARBA00022898"/>
    </source>
</evidence>
<dbReference type="AlphaFoldDB" id="A0A100XZG9"/>
<evidence type="ECO:0000256" key="1">
    <source>
        <dbReference type="ARBA" id="ARBA00001933"/>
    </source>
</evidence>
<dbReference type="InterPro" id="IPR000277">
    <property type="entry name" value="Cys/Met-Metab_PyrdxlP-dep_enz"/>
</dbReference>
<dbReference type="Gene3D" id="3.90.1150.10">
    <property type="entry name" value="Aspartate Aminotransferase, domain 1"/>
    <property type="match status" value="1"/>
</dbReference>
<dbReference type="GO" id="GO:0030170">
    <property type="term" value="F:pyridoxal phosphate binding"/>
    <property type="evidence" value="ECO:0007669"/>
    <property type="project" value="InterPro"/>
</dbReference>
<organism evidence="4 5">
    <name type="scientific">Thermococcus celericrescens</name>
    <dbReference type="NCBI Taxonomy" id="227598"/>
    <lineage>
        <taxon>Archaea</taxon>
        <taxon>Methanobacteriati</taxon>
        <taxon>Methanobacteriota</taxon>
        <taxon>Thermococci</taxon>
        <taxon>Thermococcales</taxon>
        <taxon>Thermococcaceae</taxon>
        <taxon>Thermococcus</taxon>
    </lineage>
</organism>
<dbReference type="SUPFAM" id="SSF53383">
    <property type="entry name" value="PLP-dependent transferases"/>
    <property type="match status" value="1"/>
</dbReference>
<dbReference type="EMBL" id="LLYW01000004">
    <property type="protein sequence ID" value="KUH34562.1"/>
    <property type="molecule type" value="Genomic_DNA"/>
</dbReference>
<dbReference type="Proteomes" id="UP000053462">
    <property type="component" value="Unassembled WGS sequence"/>
</dbReference>
<proteinExistence type="inferred from homology"/>
<dbReference type="NCBIfam" id="NF005871">
    <property type="entry name" value="PRK07811.1"/>
    <property type="match status" value="1"/>
</dbReference>
<dbReference type="InterPro" id="IPR015424">
    <property type="entry name" value="PyrdxlP-dep_Trfase"/>
</dbReference>
<keyword evidence="3" id="KW-0663">Pyridoxal phosphate</keyword>